<dbReference type="Pfam" id="PF00588">
    <property type="entry name" value="SpoU_methylase"/>
    <property type="match status" value="1"/>
</dbReference>
<feature type="domain" description="tRNA/rRNA methyltransferase SpoU type" evidence="4">
    <location>
        <begin position="921"/>
        <end position="1062"/>
    </location>
</feature>
<evidence type="ECO:0000313" key="6">
    <source>
        <dbReference type="Proteomes" id="UP001642483"/>
    </source>
</evidence>
<dbReference type="InterPro" id="IPR001537">
    <property type="entry name" value="SpoU_MeTrfase"/>
</dbReference>
<dbReference type="SUPFAM" id="SSF75217">
    <property type="entry name" value="alpha/beta knot"/>
    <property type="match status" value="1"/>
</dbReference>
<evidence type="ECO:0000313" key="5">
    <source>
        <dbReference type="EMBL" id="CAK8695128.1"/>
    </source>
</evidence>
<dbReference type="InterPro" id="IPR045330">
    <property type="entry name" value="TRM3/TARBP1"/>
</dbReference>
<feature type="signal peptide" evidence="3">
    <location>
        <begin position="1"/>
        <end position="19"/>
    </location>
</feature>
<keyword evidence="2" id="KW-0808">Transferase</keyword>
<protein>
    <recommendedName>
        <fullName evidence="4">tRNA/rRNA methyltransferase SpoU type domain-containing protein</fullName>
    </recommendedName>
</protein>
<dbReference type="PANTHER" id="PTHR12029:SF11">
    <property type="entry name" value="METHYLTRANSFERASE TARBP1-RELATED"/>
    <property type="match status" value="1"/>
</dbReference>
<accession>A0ABP0GUZ2</accession>
<comment type="caution">
    <text evidence="5">The sequence shown here is derived from an EMBL/GenBank/DDBJ whole genome shotgun (WGS) entry which is preliminary data.</text>
</comment>
<proteinExistence type="predicted"/>
<sequence>MHLLLLSLLRHCDIKSVTSMEILKIVVVCSENHALIRGDNLWEKISLWYTENVLQMKNLYLNMSASNFAAYKQSWFRHLLMKEVDLSQTLETKCYAFGFMLIIDGLILNRDDSKASAVINAVMSPAIEIAHKAAMHAYILQQKIKCVFSFIDSVVTLYLESSSKQNCGPESLKTKMSQTCEGLLEYICHRLPVTCQDVTLGCLPLQTVKNFASLAKKDSLKYKEFFGKLHATMPILLKSTIHVRSQLQTIDKILRGSAAVSSALSLHWCCQVASQHAFLLDPVSSKLLKDNLSVLDVHGALLSSLSDEKERMLKIRFQELQWLCIPFCLKNGLFIHEEYNLETYIELLIEQLDIMPAYSLECLYIAAQALLSQVNSQELHVAGKCINALWKTTCDNISSSSFRKLYKHFVSAVFQANILSASFENPVSVALTELSNDIANRSKLKLGLLSDVILCWVSFSESGLSNSADRPCSGHNNNNEDVIDVKTNEEDLNSNPQNTTLDDLLQIFAKQFELPIVPLSSPPLLSLYERITFFVHCLIYLGPSTKDIVLTQTAVEHAQTMDEIIAPFSTIKEETLVNLAATAILLKLDISNMEHIVFGNHVLHSLIEEDEMGTVGKAQCHFGSHLHCTKQKIWQNILLLISFTPCNEVETTIQNFVSILDSNLPSSVRYYCEWSLTLLLFRFPNCESILIDKLQSHCTRKSLKGNSFVGICSYLSVLLLYGISHKYLKKDMNEFFFKLINIAIPWCTTQHFTVRLHGFAILQRVHDHFKDKGELDALLKVHPTISSCLEFANSSSGNVLKNWNKIKHHFMLFQLDPIADFSLESIFCSIPRLCNLNWVDLNSVKLHVAQESTWVPIADKRGVLGSLPSSTWYSSFHKEPFKFPVEPIGLAEDSNATGILKEDANVQKKFVVSRDKVSSGLILVASLITKPSNLGGLTRSCEVFGAECLVVHSLSCMEDKLYQSLAVTAHKWMKMEEVKRWDLSSYLTGKRGQGYKLVGIEQTEKSKLLTEYRFPRKCVLVLGSEKEGIPHSLLSTLDECVEIPQMGMIRSLNVHVSGAVTVWEYRKQHIDDASCGEK</sequence>
<dbReference type="InterPro" id="IPR029028">
    <property type="entry name" value="Alpha/beta_knot_MTases"/>
</dbReference>
<evidence type="ECO:0000256" key="3">
    <source>
        <dbReference type="SAM" id="SignalP"/>
    </source>
</evidence>
<name>A0ABP0GUZ2_CLALP</name>
<dbReference type="PANTHER" id="PTHR12029">
    <property type="entry name" value="RNA METHYLTRANSFERASE"/>
    <property type="match status" value="1"/>
</dbReference>
<dbReference type="Gene3D" id="3.40.1280.10">
    <property type="match status" value="1"/>
</dbReference>
<dbReference type="InterPro" id="IPR044748">
    <property type="entry name" value="Trm3/TARBP1_C"/>
</dbReference>
<feature type="chain" id="PRO_5046846725" description="tRNA/rRNA methyltransferase SpoU type domain-containing protein" evidence="3">
    <location>
        <begin position="20"/>
        <end position="1078"/>
    </location>
</feature>
<keyword evidence="1" id="KW-0489">Methyltransferase</keyword>
<evidence type="ECO:0000256" key="1">
    <source>
        <dbReference type="ARBA" id="ARBA00022603"/>
    </source>
</evidence>
<keyword evidence="6" id="KW-1185">Reference proteome</keyword>
<dbReference type="CDD" id="cd18091">
    <property type="entry name" value="SpoU-like_TRM3-like"/>
    <property type="match status" value="1"/>
</dbReference>
<dbReference type="InterPro" id="IPR029026">
    <property type="entry name" value="tRNA_m1G_MTases_N"/>
</dbReference>
<organism evidence="5 6">
    <name type="scientific">Clavelina lepadiformis</name>
    <name type="common">Light-bulb sea squirt</name>
    <name type="synonym">Ascidia lepadiformis</name>
    <dbReference type="NCBI Taxonomy" id="159417"/>
    <lineage>
        <taxon>Eukaryota</taxon>
        <taxon>Metazoa</taxon>
        <taxon>Chordata</taxon>
        <taxon>Tunicata</taxon>
        <taxon>Ascidiacea</taxon>
        <taxon>Aplousobranchia</taxon>
        <taxon>Clavelinidae</taxon>
        <taxon>Clavelina</taxon>
    </lineage>
</organism>
<evidence type="ECO:0000256" key="2">
    <source>
        <dbReference type="ARBA" id="ARBA00022679"/>
    </source>
</evidence>
<reference evidence="5 6" key="1">
    <citation type="submission" date="2024-02" db="EMBL/GenBank/DDBJ databases">
        <authorList>
            <person name="Daric V."/>
            <person name="Darras S."/>
        </authorList>
    </citation>
    <scope>NUCLEOTIDE SEQUENCE [LARGE SCALE GENOMIC DNA]</scope>
</reference>
<dbReference type="EMBL" id="CAWYQH010000141">
    <property type="protein sequence ID" value="CAK8695128.1"/>
    <property type="molecule type" value="Genomic_DNA"/>
</dbReference>
<gene>
    <name evidence="5" type="ORF">CVLEPA_LOCUS28414</name>
</gene>
<dbReference type="Proteomes" id="UP001642483">
    <property type="component" value="Unassembled WGS sequence"/>
</dbReference>
<keyword evidence="3" id="KW-0732">Signal</keyword>
<evidence type="ECO:0000259" key="4">
    <source>
        <dbReference type="Pfam" id="PF00588"/>
    </source>
</evidence>